<proteinExistence type="predicted"/>
<sequence>MSNVAGILAQQPPQNTSPACTPVHLVHRLCPHNNVVQGFEVEKKDSLDEHLDALTRKLAEKEGRLHMSKYKIRETQDEIQNLQAIDHDVRSKYREIMDSLRSDLCSNERECKKLQEQIEWVSRRRAEIRDEVHQGQKLYGAAAMELATNLAELQRGRTIDTRITDKPQPVSSCSIRARREPNLPRASPVNSSIIKSSSLSNESIHIYGPLKY</sequence>
<name>A0ABM3M0W2_BICAN</name>
<evidence type="ECO:0000313" key="2">
    <source>
        <dbReference type="RefSeq" id="XP_052744957.1"/>
    </source>
</evidence>
<organism evidence="1 2">
    <name type="scientific">Bicyclus anynana</name>
    <name type="common">Squinting bush brown butterfly</name>
    <dbReference type="NCBI Taxonomy" id="110368"/>
    <lineage>
        <taxon>Eukaryota</taxon>
        <taxon>Metazoa</taxon>
        <taxon>Ecdysozoa</taxon>
        <taxon>Arthropoda</taxon>
        <taxon>Hexapoda</taxon>
        <taxon>Insecta</taxon>
        <taxon>Pterygota</taxon>
        <taxon>Neoptera</taxon>
        <taxon>Endopterygota</taxon>
        <taxon>Lepidoptera</taxon>
        <taxon>Glossata</taxon>
        <taxon>Ditrysia</taxon>
        <taxon>Papilionoidea</taxon>
        <taxon>Nymphalidae</taxon>
        <taxon>Satyrinae</taxon>
        <taxon>Satyrini</taxon>
        <taxon>Mycalesina</taxon>
        <taxon>Bicyclus</taxon>
    </lineage>
</organism>
<dbReference type="GeneID" id="112045411"/>
<protein>
    <submittedName>
        <fullName evidence="2">Uncharacterized protein LOC112045411</fullName>
    </submittedName>
</protein>
<gene>
    <name evidence="2" type="primary">LOC112045411</name>
</gene>
<reference evidence="2" key="1">
    <citation type="submission" date="2025-08" db="UniProtKB">
        <authorList>
            <consortium name="RefSeq"/>
        </authorList>
    </citation>
    <scope>IDENTIFICATION</scope>
</reference>
<keyword evidence="1" id="KW-1185">Reference proteome</keyword>
<dbReference type="Proteomes" id="UP001652582">
    <property type="component" value="Chromosome 24"/>
</dbReference>
<accession>A0ABM3M0W2</accession>
<evidence type="ECO:0000313" key="1">
    <source>
        <dbReference type="Proteomes" id="UP001652582"/>
    </source>
</evidence>
<dbReference type="RefSeq" id="XP_052744957.1">
    <property type="nucleotide sequence ID" value="XM_052888997.1"/>
</dbReference>